<dbReference type="InterPro" id="IPR045851">
    <property type="entry name" value="AMP-bd_C_sf"/>
</dbReference>
<dbReference type="CDD" id="cd04433">
    <property type="entry name" value="AFD_class_I"/>
    <property type="match status" value="1"/>
</dbReference>
<dbReference type="GeneID" id="90952418"/>
<dbReference type="GO" id="GO:0006631">
    <property type="term" value="P:fatty acid metabolic process"/>
    <property type="evidence" value="ECO:0007669"/>
    <property type="project" value="TreeGrafter"/>
</dbReference>
<dbReference type="InterPro" id="IPR036736">
    <property type="entry name" value="ACP-like_sf"/>
</dbReference>
<evidence type="ECO:0000313" key="4">
    <source>
        <dbReference type="EMBL" id="QQK39841.1"/>
    </source>
</evidence>
<evidence type="ECO:0000313" key="5">
    <source>
        <dbReference type="Proteomes" id="UP000595662"/>
    </source>
</evidence>
<comment type="similarity">
    <text evidence="1">Belongs to the ATP-dependent AMP-binding enzyme family.</text>
</comment>
<dbReference type="PROSITE" id="PS00455">
    <property type="entry name" value="AMP_BINDING"/>
    <property type="match status" value="1"/>
</dbReference>
<feature type="domain" description="AMP-dependent synthetase/ligase" evidence="3">
    <location>
        <begin position="57"/>
        <end position="407"/>
    </location>
</feature>
<proteinExistence type="inferred from homology"/>
<name>A0A7T7BHD2_PENDI</name>
<dbReference type="Gene3D" id="3.40.50.12780">
    <property type="entry name" value="N-terminal domain of ligase-like"/>
    <property type="match status" value="1"/>
</dbReference>
<evidence type="ECO:0000256" key="1">
    <source>
        <dbReference type="ARBA" id="ARBA00006432"/>
    </source>
</evidence>
<dbReference type="PANTHER" id="PTHR43201:SF5">
    <property type="entry name" value="MEDIUM-CHAIN ACYL-COA LIGASE ACSF2, MITOCHONDRIAL"/>
    <property type="match status" value="1"/>
</dbReference>
<dbReference type="PANTHER" id="PTHR43201">
    <property type="entry name" value="ACYL-COA SYNTHETASE"/>
    <property type="match status" value="1"/>
</dbReference>
<dbReference type="Pfam" id="PF00501">
    <property type="entry name" value="AMP-binding"/>
    <property type="match status" value="1"/>
</dbReference>
<evidence type="ECO:0000256" key="2">
    <source>
        <dbReference type="ARBA" id="ARBA00022598"/>
    </source>
</evidence>
<dbReference type="GO" id="GO:0031956">
    <property type="term" value="F:medium-chain fatty acid-CoA ligase activity"/>
    <property type="evidence" value="ECO:0007669"/>
    <property type="project" value="TreeGrafter"/>
</dbReference>
<gene>
    <name evidence="4" type="ORF">Pdw03_2695</name>
</gene>
<protein>
    <submittedName>
        <fullName evidence="4">Acyl-CoA synthetase family member 2, mitochondrial</fullName>
    </submittedName>
</protein>
<dbReference type="EMBL" id="CP060774">
    <property type="protein sequence ID" value="QQK39841.1"/>
    <property type="molecule type" value="Genomic_DNA"/>
</dbReference>
<dbReference type="RefSeq" id="XP_065955664.1">
    <property type="nucleotide sequence ID" value="XM_066100264.1"/>
</dbReference>
<organism evidence="4 5">
    <name type="scientific">Penicillium digitatum</name>
    <name type="common">Green mold</name>
    <dbReference type="NCBI Taxonomy" id="36651"/>
    <lineage>
        <taxon>Eukaryota</taxon>
        <taxon>Fungi</taxon>
        <taxon>Dikarya</taxon>
        <taxon>Ascomycota</taxon>
        <taxon>Pezizomycotina</taxon>
        <taxon>Eurotiomycetes</taxon>
        <taxon>Eurotiomycetidae</taxon>
        <taxon>Eurotiales</taxon>
        <taxon>Aspergillaceae</taxon>
        <taxon>Penicillium</taxon>
    </lineage>
</organism>
<sequence length="737" mass="80838">MCTTSEVNGGPAPVRLQTVIDQFAAIVQQNSEQPAVVSCQQKSDLYGFENGKRRQCEYLRWTYGVLDQAVQSFAFHLSSYDLKPGMPLLIFSHNRVECLVACLGAYYLGLIHVPISPESLLNLGDAQYLLDTVCNAHGHQKIVVIAAADIAKSIDQLILPQSSVKIAFDESVPGWITFESLMEPAKIKTCQSSTPAESILFTSGSTSRPKGCQISADRWFNSLQGAIGLGQLEPTDVTAFLLPNHHAYGHICMIMPLLRGSCLVIASPEFHLQTAAHAITHERCTTLALVGTMAFGLLELLPTMECESLKLIVFAGMTISPDLVRSCFKRLGLASVENFYGMTEGVFSTTGPITNPDYIIKSQDLSIGGPIPGLKMRVCSSRNRMSVPYGVVGELHVSGGTMVQGYLGGEHEDFYDEDGEKWFITGDTVMMDEKLQLYIMGRYKDTIIRGGENISPARIEAVIETIPTFSAAQPVVIKKKDPIAGEVPVVILRESISDEQAKLLRDTVRSALGITHVPTEILSLQTLGIEEYPQTSAGKIKRKDLTEMVAFNDKRTPNAALPASVDWNMSVTKAWGQVLGVAPVNLDLNAPLAHLADSILMLTARDRIRKDTGQAVPIDTWMKTMTLSEQIALLESQAQFIPPGSLPPPASEMQRFPPGVKDMIHLGGNADLFPSTKIAVQETITPFCLSWQDVQDVFPCPDFIHTISKYRTVDANTMIVCMQVKQYSIGWTGRERR</sequence>
<dbReference type="SUPFAM" id="SSF47336">
    <property type="entry name" value="ACP-like"/>
    <property type="match status" value="1"/>
</dbReference>
<reference evidence="4 5" key="1">
    <citation type="submission" date="2020-08" db="EMBL/GenBank/DDBJ databases">
        <title>The completed genome sequence of the pathogenic ascomycete fungus Penicillium digitatum.</title>
        <authorList>
            <person name="Wang M."/>
        </authorList>
    </citation>
    <scope>NUCLEOTIDE SEQUENCE [LARGE SCALE GENOMIC DNA]</scope>
    <source>
        <strain evidence="4 5">PdW03</strain>
    </source>
</reference>
<dbReference type="InterPro" id="IPR020845">
    <property type="entry name" value="AMP-binding_CS"/>
</dbReference>
<keyword evidence="2" id="KW-0436">Ligase</keyword>
<dbReference type="VEuPathDB" id="FungiDB:PDIP_51830"/>
<dbReference type="InterPro" id="IPR042099">
    <property type="entry name" value="ANL_N_sf"/>
</dbReference>
<dbReference type="InterPro" id="IPR000873">
    <property type="entry name" value="AMP-dep_synth/lig_dom"/>
</dbReference>
<dbReference type="Gene3D" id="3.30.300.30">
    <property type="match status" value="1"/>
</dbReference>
<evidence type="ECO:0000259" key="3">
    <source>
        <dbReference type="Pfam" id="PF00501"/>
    </source>
</evidence>
<dbReference type="SUPFAM" id="SSF56801">
    <property type="entry name" value="Acetyl-CoA synthetase-like"/>
    <property type="match status" value="1"/>
</dbReference>
<dbReference type="AlphaFoldDB" id="A0A7T7BHD2"/>
<dbReference type="GO" id="GO:0044550">
    <property type="term" value="P:secondary metabolite biosynthetic process"/>
    <property type="evidence" value="ECO:0007669"/>
    <property type="project" value="UniProtKB-ARBA"/>
</dbReference>
<accession>A0A7T7BHD2</accession>
<dbReference type="Proteomes" id="UP000595662">
    <property type="component" value="Chromosome 1"/>
</dbReference>